<name>A0A2S7UCZ8_9FLAO</name>
<dbReference type="Proteomes" id="UP000239747">
    <property type="component" value="Unassembled WGS sequence"/>
</dbReference>
<accession>A0A2S7UCZ8</accession>
<keyword evidence="2" id="KW-1185">Reference proteome</keyword>
<organism evidence="1 2">
    <name type="scientific">Nonlabens arenilitoris</name>
    <dbReference type="NCBI Taxonomy" id="1217969"/>
    <lineage>
        <taxon>Bacteria</taxon>
        <taxon>Pseudomonadati</taxon>
        <taxon>Bacteroidota</taxon>
        <taxon>Flavobacteriia</taxon>
        <taxon>Flavobacteriales</taxon>
        <taxon>Flavobacteriaceae</taxon>
        <taxon>Nonlabens</taxon>
    </lineage>
</organism>
<sequence>MRILYPLLLILLFQFASCQDYGKLTYIKHLPDDLKEVSGMESIAGTDLLFAVNDSGNEPILYIYDLELGYYEWTSPILKNHDWEDLSSYYDEITGKTYLYIGDIGNNSNKRKDLVIYELDITTIARQDEIIESVNVFPLKYSNQEDFPPKKKDRIFDCEAFVRVDSYFYFFSKNRSSDFNGKTQMYRLKADGSSSVAEYLTDIEICNDSKDCLITSADVNSRGDIALLTSDKVFILSNWDSEFIHYEISRQDLDHYSQKESIIFKADDILWISDEQSKKTGGNLYELKL</sequence>
<evidence type="ECO:0008006" key="3">
    <source>
        <dbReference type="Google" id="ProtNLM"/>
    </source>
</evidence>
<comment type="caution">
    <text evidence="1">The sequence shown here is derived from an EMBL/GenBank/DDBJ whole genome shotgun (WGS) entry which is preliminary data.</text>
</comment>
<dbReference type="RefSeq" id="WP_105071889.1">
    <property type="nucleotide sequence ID" value="NZ_MTPW01000001.1"/>
</dbReference>
<evidence type="ECO:0000313" key="1">
    <source>
        <dbReference type="EMBL" id="PQJ32826.1"/>
    </source>
</evidence>
<dbReference type="AlphaFoldDB" id="A0A2S7UCZ8"/>
<dbReference type="OrthoDB" id="5599486at2"/>
<evidence type="ECO:0000313" key="2">
    <source>
        <dbReference type="Proteomes" id="UP000239747"/>
    </source>
</evidence>
<protein>
    <recommendedName>
        <fullName evidence="3">Gll0560 protein</fullName>
    </recommendedName>
</protein>
<proteinExistence type="predicted"/>
<dbReference type="EMBL" id="MTPW01000001">
    <property type="protein sequence ID" value="PQJ32826.1"/>
    <property type="molecule type" value="Genomic_DNA"/>
</dbReference>
<gene>
    <name evidence="1" type="ORF">BST92_13255</name>
</gene>
<reference evidence="1 2" key="1">
    <citation type="submission" date="2017-01" db="EMBL/GenBank/DDBJ databases">
        <title>Trade-off between light-utilization and light-protection in marine flavobacteria.</title>
        <authorList>
            <person name="Kumagai Y."/>
            <person name="Yoshizawa S."/>
            <person name="Kogure K."/>
            <person name="Iwasaki W."/>
        </authorList>
    </citation>
    <scope>NUCLEOTIDE SEQUENCE [LARGE SCALE GENOMIC DNA]</scope>
    <source>
        <strain evidence="1 2">KCTC 32109</strain>
    </source>
</reference>